<dbReference type="InterPro" id="IPR014001">
    <property type="entry name" value="Helicase_ATP-bd"/>
</dbReference>
<dbReference type="GO" id="GO:0005524">
    <property type="term" value="F:ATP binding"/>
    <property type="evidence" value="ECO:0007669"/>
    <property type="project" value="UniProtKB-KW"/>
</dbReference>
<accession>A0A2M6ZFW3</accession>
<gene>
    <name evidence="13" type="ORF">COS91_05300</name>
</gene>
<dbReference type="SUPFAM" id="SSF52540">
    <property type="entry name" value="P-loop containing nucleoside triphosphate hydrolases"/>
    <property type="match status" value="2"/>
</dbReference>
<keyword evidence="3" id="KW-0378">Hydrolase</keyword>
<dbReference type="SMART" id="SM00487">
    <property type="entry name" value="DEXDc"/>
    <property type="match status" value="1"/>
</dbReference>
<dbReference type="Pfam" id="PF00270">
    <property type="entry name" value="DEAD"/>
    <property type="match status" value="1"/>
</dbReference>
<sequence>MIKSKINEIPVPIFQVLKDRGIKELRSFQIEAIENGILEGKNFVISAPTASGKTLLAELACLKNVLDGKGKALYLVPLKALAQEFYENFKDWYGKTGVKIAISTGDLDSPDYYLSGYDWIIATTEKVDSLLRHGANWIRNISTVVVDELHLLGEPGRGATLEVLITKLSRILPDAQIICLSATISNADELASWMKSNLVQSDFRPIPLYEGIYENGQIHLYEKGAEKKVEKSRGEDSRPDLCIIKDTLSRKKQILVFLSSRRIAESMALRAAKPVSEFLNTEEKRSLLKLAREVTGVLEKPTEQCCRLGQCIERGVAFHHAGAVRKQLTLVEQGFRKGLIKMIACTPTLAFGVNLPSHTCLIRDLKRFNEEEGWTWISVMEFKQYGGRAGRPDYDDEGRALAIATKDGEYEEIVNRFIKGSIEKIYSQLFDEASLRTHLLSLVSDLFIRNFEQAMDFFGKTFFFSQFGRTEALEEKIKELLKLLEDWEFIQEKNKTYSATPLGKRVNELYLDPLDGWRLVTFLRESPSVPNKNEFTYLQLICNTGELSPPLRVSIKERDEIERKVSQFEEYLWEKEPPYWSNLYERFIRTFKTALVFYEWINEKTENTLHAQYKVPPGELYTKVLSGGWVLYAGEEIGKLLKLKDDIENLRCLRIRMHYGIKEELLDLVRLKEIGRVRARLLYNIGFKRARDLRNADIKDIAKILGPKIANKIKEQL</sequence>
<dbReference type="InterPro" id="IPR011545">
    <property type="entry name" value="DEAD/DEAH_box_helicase_dom"/>
</dbReference>
<feature type="domain" description="Helicase C-terminal" evidence="12">
    <location>
        <begin position="243"/>
        <end position="443"/>
    </location>
</feature>
<dbReference type="Pfam" id="PF21280">
    <property type="entry name" value="Helicase_dom4_arc"/>
    <property type="match status" value="1"/>
</dbReference>
<organism evidence="13 14">
    <name type="scientific">Candidatus Desantisbacteria bacterium CG07_land_8_20_14_0_80_39_15</name>
    <dbReference type="NCBI Taxonomy" id="1974549"/>
    <lineage>
        <taxon>Bacteria</taxon>
        <taxon>Candidatus Desantisiibacteriota</taxon>
    </lineage>
</organism>
<dbReference type="InterPro" id="IPR022965">
    <property type="entry name" value="Helicase_Hel308"/>
</dbReference>
<dbReference type="EC" id="5.6.2.4" evidence="10"/>
<proteinExistence type="inferred from homology"/>
<dbReference type="HAMAP" id="MF_00442">
    <property type="entry name" value="Helicase_Hel308"/>
    <property type="match status" value="1"/>
</dbReference>
<evidence type="ECO:0000256" key="8">
    <source>
        <dbReference type="ARBA" id="ARBA00023235"/>
    </source>
</evidence>
<evidence type="ECO:0000256" key="1">
    <source>
        <dbReference type="ARBA" id="ARBA00022741"/>
    </source>
</evidence>
<dbReference type="EMBL" id="PEWN01000082">
    <property type="protein sequence ID" value="PIU51281.1"/>
    <property type="molecule type" value="Genomic_DNA"/>
</dbReference>
<keyword evidence="4 13" id="KW-0347">Helicase</keyword>
<dbReference type="PANTHER" id="PTHR47961">
    <property type="entry name" value="DNA POLYMERASE THETA, PUTATIVE (AFU_ORTHOLOGUE AFUA_1G05260)-RELATED"/>
    <property type="match status" value="1"/>
</dbReference>
<evidence type="ECO:0000256" key="4">
    <source>
        <dbReference type="ARBA" id="ARBA00022806"/>
    </source>
</evidence>
<dbReference type="GO" id="GO:0016787">
    <property type="term" value="F:hydrolase activity"/>
    <property type="evidence" value="ECO:0007669"/>
    <property type="project" value="UniProtKB-KW"/>
</dbReference>
<dbReference type="GO" id="GO:0006281">
    <property type="term" value="P:DNA repair"/>
    <property type="evidence" value="ECO:0007669"/>
    <property type="project" value="UniProtKB-KW"/>
</dbReference>
<keyword evidence="5" id="KW-0067">ATP-binding</keyword>
<dbReference type="Gene3D" id="1.10.3380.30">
    <property type="match status" value="1"/>
</dbReference>
<protein>
    <recommendedName>
        <fullName evidence="10">DNA 3'-5' helicase</fullName>
        <ecNumber evidence="10">5.6.2.4</ecNumber>
    </recommendedName>
</protein>
<keyword evidence="8" id="KW-0413">Isomerase</keyword>
<evidence type="ECO:0000259" key="12">
    <source>
        <dbReference type="PROSITE" id="PS51194"/>
    </source>
</evidence>
<dbReference type="InterPro" id="IPR048772">
    <property type="entry name" value="Hel308-like_dom4"/>
</dbReference>
<dbReference type="GO" id="GO:0043138">
    <property type="term" value="F:3'-5' DNA helicase activity"/>
    <property type="evidence" value="ECO:0007669"/>
    <property type="project" value="UniProtKB-EC"/>
</dbReference>
<dbReference type="PROSITE" id="PS51194">
    <property type="entry name" value="HELICASE_CTER"/>
    <property type="match status" value="1"/>
</dbReference>
<dbReference type="Pfam" id="PF14520">
    <property type="entry name" value="HHH_5"/>
    <property type="match status" value="1"/>
</dbReference>
<evidence type="ECO:0000313" key="14">
    <source>
        <dbReference type="Proteomes" id="UP000229227"/>
    </source>
</evidence>
<keyword evidence="1" id="KW-0547">Nucleotide-binding</keyword>
<evidence type="ECO:0000256" key="10">
    <source>
        <dbReference type="ARBA" id="ARBA00034808"/>
    </source>
</evidence>
<dbReference type="PROSITE" id="PS51192">
    <property type="entry name" value="HELICASE_ATP_BIND_1"/>
    <property type="match status" value="1"/>
</dbReference>
<dbReference type="CDD" id="cd18795">
    <property type="entry name" value="SF2_C_Ski2"/>
    <property type="match status" value="1"/>
</dbReference>
<keyword evidence="2" id="KW-0227">DNA damage</keyword>
<evidence type="ECO:0000256" key="3">
    <source>
        <dbReference type="ARBA" id="ARBA00022801"/>
    </source>
</evidence>
<comment type="catalytic activity">
    <reaction evidence="9">
        <text>Couples ATP hydrolysis with the unwinding of duplex DNA by translocating in the 3'-5' direction.</text>
        <dbReference type="EC" id="5.6.2.4"/>
    </reaction>
</comment>
<dbReference type="SMART" id="SM00490">
    <property type="entry name" value="HELICc"/>
    <property type="match status" value="1"/>
</dbReference>
<comment type="caution">
    <text evidence="13">The sequence shown here is derived from an EMBL/GenBank/DDBJ whole genome shotgun (WGS) entry which is preliminary data.</text>
</comment>
<evidence type="ECO:0000256" key="5">
    <source>
        <dbReference type="ARBA" id="ARBA00022840"/>
    </source>
</evidence>
<dbReference type="InterPro" id="IPR027417">
    <property type="entry name" value="P-loop_NTPase"/>
</dbReference>
<dbReference type="CDD" id="cd18028">
    <property type="entry name" value="DEXHc_archSki2"/>
    <property type="match status" value="1"/>
</dbReference>
<name>A0A2M6ZFW3_9BACT</name>
<dbReference type="InterPro" id="IPR036390">
    <property type="entry name" value="WH_DNA-bd_sf"/>
</dbReference>
<dbReference type="GO" id="GO:0003677">
    <property type="term" value="F:DNA binding"/>
    <property type="evidence" value="ECO:0007669"/>
    <property type="project" value="UniProtKB-KW"/>
</dbReference>
<dbReference type="SUPFAM" id="SSF158702">
    <property type="entry name" value="Sec63 N-terminal domain-like"/>
    <property type="match status" value="1"/>
</dbReference>
<keyword evidence="6" id="KW-0238">DNA-binding</keyword>
<dbReference type="Proteomes" id="UP000229227">
    <property type="component" value="Unassembled WGS sequence"/>
</dbReference>
<dbReference type="InterPro" id="IPR050474">
    <property type="entry name" value="Hel308_SKI2-like"/>
</dbReference>
<evidence type="ECO:0000256" key="7">
    <source>
        <dbReference type="ARBA" id="ARBA00023204"/>
    </source>
</evidence>
<dbReference type="Gene3D" id="1.10.150.20">
    <property type="entry name" value="5' to 3' exonuclease, C-terminal subdomain"/>
    <property type="match status" value="1"/>
</dbReference>
<evidence type="ECO:0000313" key="13">
    <source>
        <dbReference type="EMBL" id="PIU51281.1"/>
    </source>
</evidence>
<dbReference type="SUPFAM" id="SSF46785">
    <property type="entry name" value="Winged helix' DNA-binding domain"/>
    <property type="match status" value="1"/>
</dbReference>
<feature type="domain" description="Helicase ATP-binding" evidence="11">
    <location>
        <begin position="34"/>
        <end position="202"/>
    </location>
</feature>
<dbReference type="InterPro" id="IPR001650">
    <property type="entry name" value="Helicase_C-like"/>
</dbReference>
<evidence type="ECO:0000259" key="11">
    <source>
        <dbReference type="PROSITE" id="PS51192"/>
    </source>
</evidence>
<evidence type="ECO:0000256" key="2">
    <source>
        <dbReference type="ARBA" id="ARBA00022763"/>
    </source>
</evidence>
<dbReference type="AlphaFoldDB" id="A0A2M6ZFW3"/>
<evidence type="ECO:0000256" key="9">
    <source>
        <dbReference type="ARBA" id="ARBA00034617"/>
    </source>
</evidence>
<keyword evidence="7" id="KW-0234">DNA repair</keyword>
<dbReference type="Gene3D" id="3.40.50.300">
    <property type="entry name" value="P-loop containing nucleotide triphosphate hydrolases"/>
    <property type="match status" value="2"/>
</dbReference>
<dbReference type="PANTHER" id="PTHR47961:SF10">
    <property type="entry name" value="ATP-DEPENDENT DNA HELICASE HEL308"/>
    <property type="match status" value="1"/>
</dbReference>
<evidence type="ECO:0000256" key="6">
    <source>
        <dbReference type="ARBA" id="ARBA00023125"/>
    </source>
</evidence>
<reference evidence="14" key="1">
    <citation type="submission" date="2017-09" db="EMBL/GenBank/DDBJ databases">
        <title>Depth-based differentiation of microbial function through sediment-hosted aquifers and enrichment of novel symbionts in the deep terrestrial subsurface.</title>
        <authorList>
            <person name="Probst A.J."/>
            <person name="Ladd B."/>
            <person name="Jarett J.K."/>
            <person name="Geller-Mcgrath D.E."/>
            <person name="Sieber C.M.K."/>
            <person name="Emerson J.B."/>
            <person name="Anantharaman K."/>
            <person name="Thomas B.C."/>
            <person name="Malmstrom R."/>
            <person name="Stieglmeier M."/>
            <person name="Klingl A."/>
            <person name="Woyke T."/>
            <person name="Ryan C.M."/>
            <person name="Banfield J.F."/>
        </authorList>
    </citation>
    <scope>NUCLEOTIDE SEQUENCE [LARGE SCALE GENOMIC DNA]</scope>
</reference>